<accession>A0A3T1CX02</accession>
<dbReference type="EMBL" id="AP018495">
    <property type="protein sequence ID" value="BBI30348.1"/>
    <property type="molecule type" value="Genomic_DNA"/>
</dbReference>
<proteinExistence type="predicted"/>
<dbReference type="Proteomes" id="UP001161669">
    <property type="component" value="Segment"/>
</dbReference>
<protein>
    <recommendedName>
        <fullName evidence="3">F-box domain-containing protein</fullName>
    </recommendedName>
</protein>
<evidence type="ECO:0000313" key="1">
    <source>
        <dbReference type="EMBL" id="BBI30348.1"/>
    </source>
</evidence>
<name>A0A3T1CX02_9VIRU</name>
<evidence type="ECO:0000313" key="2">
    <source>
        <dbReference type="Proteomes" id="UP001161669"/>
    </source>
</evidence>
<organism evidence="1 2">
    <name type="scientific">Acanthamoeba castellanii medusavirus J1</name>
    <dbReference type="NCBI Taxonomy" id="3114988"/>
    <lineage>
        <taxon>Viruses</taxon>
        <taxon>Varidnaviria</taxon>
        <taxon>Bamfordvirae</taxon>
        <taxon>Nucleocytoviricota</taxon>
        <taxon>Megaviricetes</taxon>
        <taxon>Mamonoviridae</taxon>
        <taxon>Medusavirus</taxon>
        <taxon>Medusavirus medusae</taxon>
    </lineage>
</organism>
<keyword evidence="2" id="KW-1185">Reference proteome</keyword>
<reference evidence="2" key="1">
    <citation type="journal article" date="2019" name="J. Virol.">
        <title>Medusavirus, a novel large DNA virus discovered from hot spring water.</title>
        <authorList>
            <person name="Yoshikawa G."/>
            <person name="Blanc-Mathieu R."/>
            <person name="Song C."/>
            <person name="Kayama Y."/>
            <person name="Mochizuki T."/>
            <person name="Murata K."/>
            <person name="Ogata H."/>
            <person name="Takemura M."/>
        </authorList>
    </citation>
    <scope>NUCLEOTIDE SEQUENCE [LARGE SCALE GENOMIC DNA]</scope>
</reference>
<evidence type="ECO:0008006" key="3">
    <source>
        <dbReference type="Google" id="ProtNLM"/>
    </source>
</evidence>
<sequence length="225" mass="26306">MGTKRSRGDCELDLLRVQWLHDIEQNAVYEDAMIAEAVRVSREEALLRANPLGHLDRDALWLLFDGIRLRDLATLSLCSRSWRDEVRAYLDRPCVRSDWRWQCFDSSQSSRISRQARIVNVGRCRVFHYVEFTRMPASVEHLTIDLSGEDYGLSIIDYLPPDNLSHLSITVKRGSYWDCARVAGQLKRFPQLRSVRIFCENDLGQKRGVWRWEKARPVFLYSLCV</sequence>
<dbReference type="KEGG" id="vg:80540700"/>